<protein>
    <submittedName>
        <fullName evidence="1">Uncharacterized protein</fullName>
    </submittedName>
</protein>
<dbReference type="EMBL" id="VMRJ01000001">
    <property type="protein sequence ID" value="TVT42648.1"/>
    <property type="molecule type" value="Genomic_DNA"/>
</dbReference>
<proteinExistence type="predicted"/>
<keyword evidence="2" id="KW-1185">Reference proteome</keyword>
<reference evidence="1 2" key="1">
    <citation type="submission" date="2019-07" db="EMBL/GenBank/DDBJ databases">
        <title>Hymenobacter sp. straun FUR1 Genome sequencing and assembly.</title>
        <authorList>
            <person name="Chhetri G."/>
        </authorList>
    </citation>
    <scope>NUCLEOTIDE SEQUENCE [LARGE SCALE GENOMIC DNA]</scope>
    <source>
        <strain evidence="1 2">Fur1</strain>
    </source>
</reference>
<organism evidence="1 2">
    <name type="scientific">Hymenobacter setariae</name>
    <dbReference type="NCBI Taxonomy" id="2594794"/>
    <lineage>
        <taxon>Bacteria</taxon>
        <taxon>Pseudomonadati</taxon>
        <taxon>Bacteroidota</taxon>
        <taxon>Cytophagia</taxon>
        <taxon>Cytophagales</taxon>
        <taxon>Hymenobacteraceae</taxon>
        <taxon>Hymenobacter</taxon>
    </lineage>
</organism>
<gene>
    <name evidence="1" type="ORF">FNT36_00725</name>
</gene>
<evidence type="ECO:0000313" key="1">
    <source>
        <dbReference type="EMBL" id="TVT42648.1"/>
    </source>
</evidence>
<evidence type="ECO:0000313" key="2">
    <source>
        <dbReference type="Proteomes" id="UP000317624"/>
    </source>
</evidence>
<accession>A0A558C1I7</accession>
<dbReference type="AlphaFoldDB" id="A0A558C1I7"/>
<comment type="caution">
    <text evidence="1">The sequence shown here is derived from an EMBL/GenBank/DDBJ whole genome shotgun (WGS) entry which is preliminary data.</text>
</comment>
<dbReference type="RefSeq" id="WP_144842979.1">
    <property type="nucleotide sequence ID" value="NZ_VMRJ01000001.1"/>
</dbReference>
<dbReference type="OrthoDB" id="1491962at2"/>
<sequence>MIHFLQQLFGRRAGADAAAATWQPARVPTPEQAQQHARWVAEEVYRNWLAPYYKAYHLRKGGAGGKRGLRVELLREEGRQGALLFYDSSIGPGNFGHLYELLGERVTALGYHRACHDQRQRRHEQHQETVHKQLFKPNPTDCAECGRCDQRYGLITLDLVSVNGQPMFIRLSSNPVRESHFTAPKSFEELLTALLDAPAPDADTRARIATYWQ</sequence>
<name>A0A558C1I7_9BACT</name>
<dbReference type="Proteomes" id="UP000317624">
    <property type="component" value="Unassembled WGS sequence"/>
</dbReference>